<accession>A0A1I2CD52</accession>
<keyword evidence="5" id="KW-1185">Reference proteome</keyword>
<dbReference type="GO" id="GO:0008236">
    <property type="term" value="F:serine-type peptidase activity"/>
    <property type="evidence" value="ECO:0007669"/>
    <property type="project" value="InterPro"/>
</dbReference>
<feature type="domain" description="Dipeptidylpeptidase IV N-terminal" evidence="3">
    <location>
        <begin position="154"/>
        <end position="483"/>
    </location>
</feature>
<dbReference type="PANTHER" id="PTHR11731:SF193">
    <property type="entry name" value="DIPEPTIDYL PEPTIDASE 9"/>
    <property type="match status" value="1"/>
</dbReference>
<reference evidence="5" key="1">
    <citation type="submission" date="2016-10" db="EMBL/GenBank/DDBJ databases">
        <authorList>
            <person name="Varghese N."/>
            <person name="Submissions S."/>
        </authorList>
    </citation>
    <scope>NUCLEOTIDE SEQUENCE [LARGE SCALE GENOMIC DNA]</scope>
    <source>
        <strain evidence="5">ATCC 25963</strain>
    </source>
</reference>
<dbReference type="Pfam" id="PF00326">
    <property type="entry name" value="Peptidase_S9"/>
    <property type="match status" value="1"/>
</dbReference>
<evidence type="ECO:0000256" key="1">
    <source>
        <dbReference type="SAM" id="MobiDB-lite"/>
    </source>
</evidence>
<evidence type="ECO:0000259" key="2">
    <source>
        <dbReference type="Pfam" id="PF00326"/>
    </source>
</evidence>
<dbReference type="RefSeq" id="WP_245913633.1">
    <property type="nucleotide sequence ID" value="NZ_FOMX01000017.1"/>
</dbReference>
<dbReference type="Gene3D" id="3.40.50.1820">
    <property type="entry name" value="alpha/beta hydrolase"/>
    <property type="match status" value="1"/>
</dbReference>
<name>A0A1I2CD52_9BACT</name>
<dbReference type="GO" id="GO:0006508">
    <property type="term" value="P:proteolysis"/>
    <property type="evidence" value="ECO:0007669"/>
    <property type="project" value="InterPro"/>
</dbReference>
<dbReference type="InterPro" id="IPR029058">
    <property type="entry name" value="AB_hydrolase_fold"/>
</dbReference>
<dbReference type="GO" id="GO:0008239">
    <property type="term" value="F:dipeptidyl-peptidase activity"/>
    <property type="evidence" value="ECO:0007669"/>
    <property type="project" value="TreeGrafter"/>
</dbReference>
<dbReference type="Gene3D" id="2.140.10.30">
    <property type="entry name" value="Dipeptidylpeptidase IV, N-terminal domain"/>
    <property type="match status" value="1"/>
</dbReference>
<dbReference type="InterPro" id="IPR050278">
    <property type="entry name" value="Serine_Prot_S9B/DPPIV"/>
</dbReference>
<organism evidence="4 5">
    <name type="scientific">Nannocystis exedens</name>
    <dbReference type="NCBI Taxonomy" id="54"/>
    <lineage>
        <taxon>Bacteria</taxon>
        <taxon>Pseudomonadati</taxon>
        <taxon>Myxococcota</taxon>
        <taxon>Polyangia</taxon>
        <taxon>Nannocystales</taxon>
        <taxon>Nannocystaceae</taxon>
        <taxon>Nannocystis</taxon>
    </lineage>
</organism>
<sequence length="779" mass="86490">MPSPLNFDAPFVRGLALACLALLGACDRDDRRHEPPTRPVMTTPATPKPPLPLEEAAAYPLPGLVGPQSITFTPDGSALVYLRSPERTLVRQLYRRDLETGEERLLVAPPGGGATEANLSLEEKLRRERLRQRELGVTSYAWAEDGDTMLVPLTGKIYVKRPEDAELRLLVDPGPGAPPALDAKLSPDGRRVAYVHDDELYVVDVAGGKPRQLTSGARGTGKTNGLAEYIAQEEMHRSHGFWWSDDGKQLAFVEVDETHIPVYRIVHQGKDQVGEGAQEDHRYPFAGSPNARVRLGVVPVAGGRVTWMDLGEFEYLARVKWFPDGSLTAQLQDRSQRHHRLVRLDPRTGEASLLLEETATPWYNLHDDLRPLERGAGELAGAFVWSSERSGFRHLELRGADGRLIRELTSGTWPIDHVVTVDEERGRVYFTGWRERPTEQHLFMVPLAGGDVVQLTQGPGVHAVVVDRAKRRFVDAHSSVQHPTRLSLRSLDDGALIEDIPGEDDPRLAGLDLAPPELVSFRNRRGDELWAAIYRPDPSAIRADARGAPVPAGPPYPALVSVYGGPHAQRVVDTWGTTVDMRAQALRSRGYLVIKIDNRGSARRGLAFEGAIHRDLGRVELEDQVDGVRHFAGLGLVDPARVGIYGWSYGGYLSAMAMVRHPDVFRLAVAGAPVTHWDGYDTHYTERYMGTPADNPDGYRESSVMAHAGELRGALMLVHGLIDENVHFRHTSRLIGALIRARKPYELLLFPDERHMPRGLEDRVHMEEQILAFMQKHLG</sequence>
<dbReference type="SUPFAM" id="SSF53474">
    <property type="entry name" value="alpha/beta-Hydrolases"/>
    <property type="match status" value="1"/>
</dbReference>
<dbReference type="PANTHER" id="PTHR11731">
    <property type="entry name" value="PROTEASE FAMILY S9B,C DIPEPTIDYL-PEPTIDASE IV-RELATED"/>
    <property type="match status" value="1"/>
</dbReference>
<dbReference type="AlphaFoldDB" id="A0A1I2CD52"/>
<evidence type="ECO:0000259" key="3">
    <source>
        <dbReference type="Pfam" id="PF00930"/>
    </source>
</evidence>
<protein>
    <submittedName>
        <fullName evidence="4">Dipeptidyl-peptidase IV. Serine peptidase. MEROPS family S09B</fullName>
    </submittedName>
</protein>
<feature type="domain" description="Peptidase S9 prolyl oligopeptidase catalytic" evidence="2">
    <location>
        <begin position="579"/>
        <end position="779"/>
    </location>
</feature>
<gene>
    <name evidence="4" type="ORF">SAMN02745121_05066</name>
</gene>
<dbReference type="Proteomes" id="UP000199400">
    <property type="component" value="Unassembled WGS sequence"/>
</dbReference>
<proteinExistence type="predicted"/>
<dbReference type="Pfam" id="PF00930">
    <property type="entry name" value="DPPIV_N"/>
    <property type="match status" value="1"/>
</dbReference>
<evidence type="ECO:0000313" key="5">
    <source>
        <dbReference type="Proteomes" id="UP000199400"/>
    </source>
</evidence>
<evidence type="ECO:0000313" key="4">
    <source>
        <dbReference type="EMBL" id="SFE66122.1"/>
    </source>
</evidence>
<dbReference type="EMBL" id="FOMX01000017">
    <property type="protein sequence ID" value="SFE66122.1"/>
    <property type="molecule type" value="Genomic_DNA"/>
</dbReference>
<dbReference type="InterPro" id="IPR002469">
    <property type="entry name" value="Peptidase_S9B_N"/>
</dbReference>
<dbReference type="SUPFAM" id="SSF82171">
    <property type="entry name" value="DPP6 N-terminal domain-like"/>
    <property type="match status" value="1"/>
</dbReference>
<feature type="region of interest" description="Disordered" evidence="1">
    <location>
        <begin position="28"/>
        <end position="53"/>
    </location>
</feature>
<dbReference type="InterPro" id="IPR001375">
    <property type="entry name" value="Peptidase_S9_cat"/>
</dbReference>
<dbReference type="STRING" id="54.SAMN02745121_05066"/>